<evidence type="ECO:0000256" key="3">
    <source>
        <dbReference type="ARBA" id="ARBA00022786"/>
    </source>
</evidence>
<comment type="similarity">
    <text evidence="2 4">Belongs to the ubiquitin-activating E1 family. ULA1 subfamily.</text>
</comment>
<comment type="pathway">
    <text evidence="1 4">Protein modification; protein neddylation.</text>
</comment>
<name>K5WRY3_PHACS</name>
<dbReference type="RefSeq" id="XP_007397854.1">
    <property type="nucleotide sequence ID" value="XM_007397792.1"/>
</dbReference>
<dbReference type="PANTHER" id="PTHR10953:SF29">
    <property type="entry name" value="NEDD8-ACTIVATING ENZYME E1 REGULATORY SUBUNIT"/>
    <property type="match status" value="1"/>
</dbReference>
<dbReference type="Gene3D" id="3.40.50.720">
    <property type="entry name" value="NAD(P)-binding Rossmann-like Domain"/>
    <property type="match status" value="2"/>
</dbReference>
<evidence type="ECO:0000313" key="8">
    <source>
        <dbReference type="Proteomes" id="UP000008370"/>
    </source>
</evidence>
<dbReference type="SUPFAM" id="SSF69572">
    <property type="entry name" value="Activating enzymes of the ubiquitin-like proteins"/>
    <property type="match status" value="1"/>
</dbReference>
<feature type="region of interest" description="Disordered" evidence="5">
    <location>
        <begin position="1"/>
        <end position="20"/>
    </location>
</feature>
<dbReference type="GO" id="GO:0005737">
    <property type="term" value="C:cytoplasm"/>
    <property type="evidence" value="ECO:0007669"/>
    <property type="project" value="TreeGrafter"/>
</dbReference>
<accession>K5WRY3</accession>
<feature type="domain" description="THIF-type NAD/FAD binding fold" evidence="6">
    <location>
        <begin position="25"/>
        <end position="142"/>
    </location>
</feature>
<evidence type="ECO:0000256" key="5">
    <source>
        <dbReference type="SAM" id="MobiDB-lite"/>
    </source>
</evidence>
<dbReference type="InterPro" id="IPR045886">
    <property type="entry name" value="ThiF/MoeB/HesA"/>
</dbReference>
<evidence type="ECO:0000256" key="1">
    <source>
        <dbReference type="ARBA" id="ARBA00005032"/>
    </source>
</evidence>
<dbReference type="PIRSF" id="PIRSF039099">
    <property type="entry name" value="APP-BP1"/>
    <property type="match status" value="1"/>
</dbReference>
<proteinExistence type="inferred from homology"/>
<dbReference type="InterPro" id="IPR000594">
    <property type="entry name" value="ThiF_NAD_FAD-bd"/>
</dbReference>
<dbReference type="HOGENOM" id="CLU_019618_2_1_1"/>
<keyword evidence="3 4" id="KW-0833">Ubl conjugation pathway</keyword>
<dbReference type="InterPro" id="IPR035985">
    <property type="entry name" value="Ubiquitin-activating_enz"/>
</dbReference>
<dbReference type="AlphaFoldDB" id="K5WRY3"/>
<dbReference type="GO" id="GO:0045116">
    <property type="term" value="P:protein neddylation"/>
    <property type="evidence" value="ECO:0007669"/>
    <property type="project" value="UniProtKB-UniRule"/>
</dbReference>
<organism evidence="7 8">
    <name type="scientific">Phanerochaete carnosa (strain HHB-10118-sp)</name>
    <name type="common">White-rot fungus</name>
    <name type="synonym">Peniophora carnosa</name>
    <dbReference type="NCBI Taxonomy" id="650164"/>
    <lineage>
        <taxon>Eukaryota</taxon>
        <taxon>Fungi</taxon>
        <taxon>Dikarya</taxon>
        <taxon>Basidiomycota</taxon>
        <taxon>Agaricomycotina</taxon>
        <taxon>Agaricomycetes</taxon>
        <taxon>Polyporales</taxon>
        <taxon>Phanerochaetaceae</taxon>
        <taxon>Phanerochaete</taxon>
    </lineage>
</organism>
<reference evidence="7 8" key="1">
    <citation type="journal article" date="2012" name="BMC Genomics">
        <title>Comparative genomics of the white-rot fungi, Phanerochaete carnosa and P. chrysosporium, to elucidate the genetic basis of the distinct wood types they colonize.</title>
        <authorList>
            <person name="Suzuki H."/>
            <person name="MacDonald J."/>
            <person name="Syed K."/>
            <person name="Salamov A."/>
            <person name="Hori C."/>
            <person name="Aerts A."/>
            <person name="Henrissat B."/>
            <person name="Wiebenga A."/>
            <person name="vanKuyk P.A."/>
            <person name="Barry K."/>
            <person name="Lindquist E."/>
            <person name="LaButti K."/>
            <person name="Lapidus A."/>
            <person name="Lucas S."/>
            <person name="Coutinho P."/>
            <person name="Gong Y."/>
            <person name="Samejima M."/>
            <person name="Mahadevan R."/>
            <person name="Abou-Zaid M."/>
            <person name="de Vries R.P."/>
            <person name="Igarashi K."/>
            <person name="Yadav J.S."/>
            <person name="Grigoriev I.V."/>
            <person name="Master E.R."/>
        </authorList>
    </citation>
    <scope>NUCLEOTIDE SEQUENCE [LARGE SCALE GENOMIC DNA]</scope>
    <source>
        <strain evidence="7 8">HHB-10118-sp</strain>
    </source>
</reference>
<sequence length="531" mass="58205">MLQNESQTLDEATMNIQPDNKTRRYDRQLRLWAASGQAALESSRILLTSGSATSTSILKNLVLPGIGHFTILDAARTTPADAGNNFFLNADASIGKFRAEEAVPLLRELNESVDGVADTRELEALLQTDEGRKYLASFTLVITHNLPAKTLDQLASLLWQDPTYPPLIVVRSAGFLADFYIQLHEHCVIESHSETAPSLRLTKPFPALQAWADTLDYDKLDPTEHAHVPFALVLIKEADKWRAEHGGALPRAYAEQKAFKAAVRARQRKLDEENYEEAEAQAVRMWSEKSISSDIQALLDLPPVDLRTSPNAAFHALLEALRLFVQDPAGPGSLPLTSTLPDMKTDTESYVKLQRMYKEQARVENALFKEILKKNFPDLRIEDAVVDAFVKNAHHIKLLRGRQSGGFDKDKDALASALQIFPKETVTHLALSALSELLARGAEPASITAEALTAEVHALVGQGVELPNDELEAAAGEVVRAPTADLPNTAAFLGGMVAQEAIKLLTKQYVPVNGYCVIDLVDSWTGIIGAP</sequence>
<dbReference type="STRING" id="650164.K5WRY3"/>
<dbReference type="UniPathway" id="UPA00885"/>
<keyword evidence="8" id="KW-1185">Reference proteome</keyword>
<dbReference type="FunCoup" id="K5WRY3">
    <property type="interactions" value="795"/>
</dbReference>
<comment type="function">
    <text evidence="4">Regulatory subunit of the dimeric UBA3-ULA1 E1 enzyme.</text>
</comment>
<evidence type="ECO:0000259" key="6">
    <source>
        <dbReference type="Pfam" id="PF00899"/>
    </source>
</evidence>
<dbReference type="OrthoDB" id="1708823at2759"/>
<evidence type="ECO:0000256" key="2">
    <source>
        <dbReference type="ARBA" id="ARBA00006868"/>
    </source>
</evidence>
<dbReference type="GO" id="GO:0019781">
    <property type="term" value="F:NEDD8 activating enzyme activity"/>
    <property type="evidence" value="ECO:0007669"/>
    <property type="project" value="UniProtKB-UniRule"/>
</dbReference>
<feature type="compositionally biased region" description="Polar residues" evidence="5">
    <location>
        <begin position="1"/>
        <end position="19"/>
    </location>
</feature>
<dbReference type="EMBL" id="JH930474">
    <property type="protein sequence ID" value="EKM53152.1"/>
    <property type="molecule type" value="Genomic_DNA"/>
</dbReference>
<dbReference type="GeneID" id="18917392"/>
<dbReference type="Proteomes" id="UP000008370">
    <property type="component" value="Unassembled WGS sequence"/>
</dbReference>
<dbReference type="InParanoid" id="K5WRY3"/>
<evidence type="ECO:0000256" key="4">
    <source>
        <dbReference type="PIRNR" id="PIRNR039099"/>
    </source>
</evidence>
<dbReference type="KEGG" id="pco:PHACADRAFT_259339"/>
<dbReference type="Pfam" id="PF00899">
    <property type="entry name" value="ThiF"/>
    <property type="match status" value="1"/>
</dbReference>
<gene>
    <name evidence="7" type="ORF">PHACADRAFT_259339</name>
</gene>
<protein>
    <recommendedName>
        <fullName evidence="4">NEDD8-activating enzyme E1 regulatory subunit</fullName>
    </recommendedName>
</protein>
<dbReference type="PANTHER" id="PTHR10953">
    <property type="entry name" value="UBIQUITIN-ACTIVATING ENZYME E1"/>
    <property type="match status" value="1"/>
</dbReference>
<evidence type="ECO:0000313" key="7">
    <source>
        <dbReference type="EMBL" id="EKM53152.1"/>
    </source>
</evidence>
<dbReference type="InterPro" id="IPR030667">
    <property type="entry name" value="APP-BP1"/>
</dbReference>